<reference evidence="3" key="1">
    <citation type="journal article" date="2020" name="Stud. Mycol.">
        <title>101 Dothideomycetes genomes: a test case for predicting lifestyles and emergence of pathogens.</title>
        <authorList>
            <person name="Haridas S."/>
            <person name="Albert R."/>
            <person name="Binder M."/>
            <person name="Bloem J."/>
            <person name="Labutti K."/>
            <person name="Salamov A."/>
            <person name="Andreopoulos B."/>
            <person name="Baker S."/>
            <person name="Barry K."/>
            <person name="Bills G."/>
            <person name="Bluhm B."/>
            <person name="Cannon C."/>
            <person name="Castanera R."/>
            <person name="Culley D."/>
            <person name="Daum C."/>
            <person name="Ezra D."/>
            <person name="Gonzalez J."/>
            <person name="Henrissat B."/>
            <person name="Kuo A."/>
            <person name="Liang C."/>
            <person name="Lipzen A."/>
            <person name="Lutzoni F."/>
            <person name="Magnuson J."/>
            <person name="Mondo S."/>
            <person name="Nolan M."/>
            <person name="Ohm R."/>
            <person name="Pangilinan J."/>
            <person name="Park H.-J."/>
            <person name="Ramirez L."/>
            <person name="Alfaro M."/>
            <person name="Sun H."/>
            <person name="Tritt A."/>
            <person name="Yoshinaga Y."/>
            <person name="Zwiers L.-H."/>
            <person name="Turgeon B."/>
            <person name="Goodwin S."/>
            <person name="Spatafora J."/>
            <person name="Crous P."/>
            <person name="Grigoriev I."/>
        </authorList>
    </citation>
    <scope>NUCLEOTIDE SEQUENCE</scope>
    <source>
        <strain evidence="3">CBS 133067</strain>
    </source>
</reference>
<organism evidence="3 4">
    <name type="scientific">Rhizodiscina lignyota</name>
    <dbReference type="NCBI Taxonomy" id="1504668"/>
    <lineage>
        <taxon>Eukaryota</taxon>
        <taxon>Fungi</taxon>
        <taxon>Dikarya</taxon>
        <taxon>Ascomycota</taxon>
        <taxon>Pezizomycotina</taxon>
        <taxon>Dothideomycetes</taxon>
        <taxon>Pleosporomycetidae</taxon>
        <taxon>Aulographales</taxon>
        <taxon>Rhizodiscinaceae</taxon>
        <taxon>Rhizodiscina</taxon>
    </lineage>
</organism>
<evidence type="ECO:0000259" key="2">
    <source>
        <dbReference type="PROSITE" id="PS50879"/>
    </source>
</evidence>
<evidence type="ECO:0000313" key="4">
    <source>
        <dbReference type="Proteomes" id="UP000799772"/>
    </source>
</evidence>
<evidence type="ECO:0000313" key="3">
    <source>
        <dbReference type="EMBL" id="KAF2093137.1"/>
    </source>
</evidence>
<comment type="caution">
    <text evidence="3">The sequence shown here is derived from an EMBL/GenBank/DDBJ whole genome shotgun (WGS) entry which is preliminary data.</text>
</comment>
<dbReference type="GO" id="GO:0004523">
    <property type="term" value="F:RNA-DNA hybrid ribonuclease activity"/>
    <property type="evidence" value="ECO:0007669"/>
    <property type="project" value="InterPro"/>
</dbReference>
<dbReference type="InterPro" id="IPR002156">
    <property type="entry name" value="RNaseH_domain"/>
</dbReference>
<evidence type="ECO:0000256" key="1">
    <source>
        <dbReference type="SAM" id="MobiDB-lite"/>
    </source>
</evidence>
<feature type="compositionally biased region" description="Basic and acidic residues" evidence="1">
    <location>
        <begin position="105"/>
        <end position="118"/>
    </location>
</feature>
<name>A0A9P4I6U6_9PEZI</name>
<dbReference type="CDD" id="cd09276">
    <property type="entry name" value="Rnase_HI_RT_non_LTR"/>
    <property type="match status" value="1"/>
</dbReference>
<dbReference type="EMBL" id="ML978139">
    <property type="protein sequence ID" value="KAF2093137.1"/>
    <property type="molecule type" value="Genomic_DNA"/>
</dbReference>
<accession>A0A9P4I6U6</accession>
<dbReference type="InterPro" id="IPR036397">
    <property type="entry name" value="RNaseH_sf"/>
</dbReference>
<dbReference type="OrthoDB" id="4729724at2759"/>
<proteinExistence type="predicted"/>
<keyword evidence="4" id="KW-1185">Reference proteome</keyword>
<dbReference type="SUPFAM" id="SSF53098">
    <property type="entry name" value="Ribonuclease H-like"/>
    <property type="match status" value="1"/>
</dbReference>
<dbReference type="PROSITE" id="PS50879">
    <property type="entry name" value="RNASE_H_1"/>
    <property type="match status" value="1"/>
</dbReference>
<dbReference type="Proteomes" id="UP000799772">
    <property type="component" value="Unassembled WGS sequence"/>
</dbReference>
<feature type="domain" description="RNase H type-1" evidence="2">
    <location>
        <begin position="166"/>
        <end position="327"/>
    </location>
</feature>
<gene>
    <name evidence="3" type="ORF">NA57DRAFT_81477</name>
</gene>
<dbReference type="Pfam" id="PF00075">
    <property type="entry name" value="RNase_H"/>
    <property type="match status" value="1"/>
</dbReference>
<dbReference type="Gene3D" id="3.30.420.10">
    <property type="entry name" value="Ribonuclease H-like superfamily/Ribonuclease H"/>
    <property type="match status" value="1"/>
</dbReference>
<feature type="region of interest" description="Disordered" evidence="1">
    <location>
        <begin position="92"/>
        <end position="133"/>
    </location>
</feature>
<sequence length="352" mass="37741">MALLTAVVLPKAGAFVYFSSTSSHRNSPCATTNTPNFDHSHRRTSRIQNTFSNQAVTMAPSALENSTEATIDTGGELLTQTSVVLEHFDQASSNEASPLLPPHVLQDDHTHGKGDSVGHKRKRSPSISNELPTPKIQKITFNHTFNVKLSGKFNGHAVRKTREESLQDAKTAVKDGADSPFHGHLIMFADAGQSRVAGSTMGGLGITYRSLDTWVDRLFCASGVNNSSSFEMLAVGCALQICAGLAEEEVGRFSIVTIFTDSEAAVSALRNGGGGSQPASIVARERMLAEATKVNDLGIKIHLHWVKGHARDEGNARADRLVRAATRGALLRYAPSPIARTADEIDITPFQG</sequence>
<dbReference type="GO" id="GO:0003676">
    <property type="term" value="F:nucleic acid binding"/>
    <property type="evidence" value="ECO:0007669"/>
    <property type="project" value="InterPro"/>
</dbReference>
<protein>
    <recommendedName>
        <fullName evidence="2">RNase H type-1 domain-containing protein</fullName>
    </recommendedName>
</protein>
<dbReference type="AlphaFoldDB" id="A0A9P4I6U6"/>
<dbReference type="InterPro" id="IPR012337">
    <property type="entry name" value="RNaseH-like_sf"/>
</dbReference>